<evidence type="ECO:0000313" key="4">
    <source>
        <dbReference type="Proteomes" id="UP001596028"/>
    </source>
</evidence>
<sequence length="558" mass="63619">MLRLGVLLGSRTWRWWETECVKSLLDTNGVAISVIVIHEEEDGAGAGPFLYRELKRLADRSARTLKRQPLRSVLGNVPVVEWDANRCSRTEELSAYRLDVVVSFRQQPPDPELVGVPRHGVWEFAYGEERVRSVFDDSYRCLLYRRPTVTVSLIRRQAGRYAVLKEGTTRAKRQSYFRNIDAANDLGLRWPSVVCRDVMNGNAPYLERWREPAGNEAAPAFGGTAAEALKLGLSMGGCKLRNFVRHWFVAERWNVGIADRPIHSFLEKPNLSRTEWLPKRSRYAADPFGIRMNGAVRILYEEFDYSTGKGVLRTADYAEGFRADGGTTDLELPVHLSYPYLFTHEDRIYCIPESNEASRATLYRADEYPRRWAKVRDILENFRAVDSTVIRHEGRWWLFCTDGEKGPDSHLHIWYASEPEGEWKAHPLNPVKTDIRSSRPAGTPFYWKGRLYRPAQDCSETYGGAVTLNRIVALTTEDFEEAVEARLTPDPNGPYPAGWHTLSSVGERTLIDSKTEAFHWQAFVSRVKAKLRAGRERERASGAALPGRVEEKEGCYAE</sequence>
<evidence type="ECO:0000259" key="2">
    <source>
        <dbReference type="Pfam" id="PF24793"/>
    </source>
</evidence>
<dbReference type="EMBL" id="JBHSEP010000002">
    <property type="protein sequence ID" value="MFC4597451.1"/>
    <property type="molecule type" value="Genomic_DNA"/>
</dbReference>
<accession>A0ABV9F9M5</accession>
<gene>
    <name evidence="3" type="ORF">ACFO3S_04320</name>
</gene>
<dbReference type="Gene3D" id="2.115.10.20">
    <property type="entry name" value="Glycosyl hydrolase domain, family 43"/>
    <property type="match status" value="1"/>
</dbReference>
<dbReference type="InterPro" id="IPR004263">
    <property type="entry name" value="Exostosin"/>
</dbReference>
<comment type="caution">
    <text evidence="3">The sequence shown here is derived from an EMBL/GenBank/DDBJ whole genome shotgun (WGS) entry which is preliminary data.</text>
</comment>
<evidence type="ECO:0000256" key="1">
    <source>
        <dbReference type="SAM" id="MobiDB-lite"/>
    </source>
</evidence>
<feature type="region of interest" description="Disordered" evidence="1">
    <location>
        <begin position="535"/>
        <end position="558"/>
    </location>
</feature>
<dbReference type="InterPro" id="IPR023296">
    <property type="entry name" value="Glyco_hydro_beta-prop_sf"/>
</dbReference>
<dbReference type="RefSeq" id="WP_378092654.1">
    <property type="nucleotide sequence ID" value="NZ_JBHSEP010000002.1"/>
</dbReference>
<feature type="domain" description="Glucosamine inositolphosphorylceramide transferase 1 N-terminal" evidence="2">
    <location>
        <begin position="281"/>
        <end position="482"/>
    </location>
</feature>
<dbReference type="Proteomes" id="UP001596028">
    <property type="component" value="Unassembled WGS sequence"/>
</dbReference>
<dbReference type="InterPro" id="IPR056442">
    <property type="entry name" value="GINT1_N"/>
</dbReference>
<keyword evidence="4" id="KW-1185">Reference proteome</keyword>
<name>A0ABV9F9M5_9BACL</name>
<protein>
    <recommendedName>
        <fullName evidence="2">Glucosamine inositolphosphorylceramide transferase 1 N-terminal domain-containing protein</fullName>
    </recommendedName>
</protein>
<dbReference type="PANTHER" id="PTHR48261">
    <property type="entry name" value="ACETYLGLUCOSAMINYLTRANSFERASE"/>
    <property type="match status" value="1"/>
</dbReference>
<reference evidence="4" key="1">
    <citation type="journal article" date="2019" name="Int. J. Syst. Evol. Microbiol.">
        <title>The Global Catalogue of Microorganisms (GCM) 10K type strain sequencing project: providing services to taxonomists for standard genome sequencing and annotation.</title>
        <authorList>
            <consortium name="The Broad Institute Genomics Platform"/>
            <consortium name="The Broad Institute Genome Sequencing Center for Infectious Disease"/>
            <person name="Wu L."/>
            <person name="Ma J."/>
        </authorList>
    </citation>
    <scope>NUCLEOTIDE SEQUENCE [LARGE SCALE GENOMIC DNA]</scope>
    <source>
        <strain evidence="4">CCUG 49571</strain>
    </source>
</reference>
<dbReference type="SUPFAM" id="SSF75005">
    <property type="entry name" value="Arabinanase/levansucrase/invertase"/>
    <property type="match status" value="1"/>
</dbReference>
<evidence type="ECO:0000313" key="3">
    <source>
        <dbReference type="EMBL" id="MFC4597451.1"/>
    </source>
</evidence>
<proteinExistence type="predicted"/>
<feature type="compositionally biased region" description="Basic and acidic residues" evidence="1">
    <location>
        <begin position="548"/>
        <end position="558"/>
    </location>
</feature>
<dbReference type="Pfam" id="PF24793">
    <property type="entry name" value="GINT1_N"/>
    <property type="match status" value="1"/>
</dbReference>
<organism evidence="3 4">
    <name type="scientific">Cohnella hongkongensis</name>
    <dbReference type="NCBI Taxonomy" id="178337"/>
    <lineage>
        <taxon>Bacteria</taxon>
        <taxon>Bacillati</taxon>
        <taxon>Bacillota</taxon>
        <taxon>Bacilli</taxon>
        <taxon>Bacillales</taxon>
        <taxon>Paenibacillaceae</taxon>
        <taxon>Cohnella</taxon>
    </lineage>
</organism>
<dbReference type="PANTHER" id="PTHR48261:SF2">
    <property type="entry name" value="ACETYLGLUCOSAMINYLTRANSFERASE"/>
    <property type="match status" value="1"/>
</dbReference>